<dbReference type="PANTHER" id="PTHR24421">
    <property type="entry name" value="NITRATE/NITRITE SENSOR PROTEIN NARX-RELATED"/>
    <property type="match status" value="1"/>
</dbReference>
<dbReference type="InterPro" id="IPR003594">
    <property type="entry name" value="HATPase_dom"/>
</dbReference>
<protein>
    <recommendedName>
        <fullName evidence="2">histidine kinase</fullName>
        <ecNumber evidence="2">2.7.13.3</ecNumber>
    </recommendedName>
</protein>
<dbReference type="PANTHER" id="PTHR24421:SF10">
    <property type="entry name" value="NITRATE_NITRITE SENSOR PROTEIN NARQ"/>
    <property type="match status" value="1"/>
</dbReference>
<feature type="transmembrane region" description="Helical" evidence="10">
    <location>
        <begin position="81"/>
        <end position="98"/>
    </location>
</feature>
<dbReference type="Gene3D" id="3.30.565.10">
    <property type="entry name" value="Histidine kinase-like ATPase, C-terminal domain"/>
    <property type="match status" value="1"/>
</dbReference>
<keyword evidence="5" id="KW-0547">Nucleotide-binding</keyword>
<dbReference type="InterPro" id="IPR036890">
    <property type="entry name" value="HATPase_C_sf"/>
</dbReference>
<dbReference type="RefSeq" id="WP_308450715.1">
    <property type="nucleotide sequence ID" value="NZ_JAJEPU010000006.1"/>
</dbReference>
<comment type="caution">
    <text evidence="12">The sequence shown here is derived from an EMBL/GenBank/DDBJ whole genome shotgun (WGS) entry which is preliminary data.</text>
</comment>
<feature type="transmembrane region" description="Helical" evidence="10">
    <location>
        <begin position="34"/>
        <end position="60"/>
    </location>
</feature>
<dbReference type="Proteomes" id="UP001198962">
    <property type="component" value="Unassembled WGS sequence"/>
</dbReference>
<dbReference type="InterPro" id="IPR005467">
    <property type="entry name" value="His_kinase_dom"/>
</dbReference>
<evidence type="ECO:0000256" key="9">
    <source>
        <dbReference type="SAM" id="MobiDB-lite"/>
    </source>
</evidence>
<dbReference type="Gene3D" id="1.20.5.1930">
    <property type="match status" value="1"/>
</dbReference>
<keyword evidence="8" id="KW-0902">Two-component regulatory system</keyword>
<evidence type="ECO:0000256" key="1">
    <source>
        <dbReference type="ARBA" id="ARBA00000085"/>
    </source>
</evidence>
<dbReference type="GO" id="GO:0000155">
    <property type="term" value="F:phosphorelay sensor kinase activity"/>
    <property type="evidence" value="ECO:0007669"/>
    <property type="project" value="InterPro"/>
</dbReference>
<evidence type="ECO:0000256" key="2">
    <source>
        <dbReference type="ARBA" id="ARBA00012438"/>
    </source>
</evidence>
<keyword evidence="3" id="KW-0597">Phosphoprotein</keyword>
<evidence type="ECO:0000313" key="13">
    <source>
        <dbReference type="Proteomes" id="UP001198962"/>
    </source>
</evidence>
<gene>
    <name evidence="12" type="ORF">LKD32_03500</name>
</gene>
<keyword evidence="13" id="KW-1185">Reference proteome</keyword>
<keyword evidence="10" id="KW-0812">Transmembrane</keyword>
<dbReference type="SUPFAM" id="SSF55874">
    <property type="entry name" value="ATPase domain of HSP90 chaperone/DNA topoisomerase II/histidine kinase"/>
    <property type="match status" value="1"/>
</dbReference>
<feature type="transmembrane region" description="Helical" evidence="10">
    <location>
        <begin position="154"/>
        <end position="178"/>
    </location>
</feature>
<feature type="transmembrane region" description="Helical" evidence="10">
    <location>
        <begin position="118"/>
        <end position="142"/>
    </location>
</feature>
<dbReference type="Pfam" id="PF07730">
    <property type="entry name" value="HisKA_3"/>
    <property type="match status" value="1"/>
</dbReference>
<dbReference type="InterPro" id="IPR050482">
    <property type="entry name" value="Sensor_HK_TwoCompSys"/>
</dbReference>
<dbReference type="EMBL" id="JAJEPU010000006">
    <property type="protein sequence ID" value="MCC2163956.1"/>
    <property type="molecule type" value="Genomic_DNA"/>
</dbReference>
<proteinExistence type="predicted"/>
<comment type="catalytic activity">
    <reaction evidence="1">
        <text>ATP + protein L-histidine = ADP + protein N-phospho-L-histidine.</text>
        <dbReference type="EC" id="2.7.13.3"/>
    </reaction>
</comment>
<feature type="region of interest" description="Disordered" evidence="9">
    <location>
        <begin position="1"/>
        <end position="22"/>
    </location>
</feature>
<evidence type="ECO:0000256" key="7">
    <source>
        <dbReference type="ARBA" id="ARBA00022840"/>
    </source>
</evidence>
<dbReference type="PROSITE" id="PS50109">
    <property type="entry name" value="HIS_KIN"/>
    <property type="match status" value="1"/>
</dbReference>
<evidence type="ECO:0000256" key="5">
    <source>
        <dbReference type="ARBA" id="ARBA00022741"/>
    </source>
</evidence>
<feature type="transmembrane region" description="Helical" evidence="10">
    <location>
        <begin position="198"/>
        <end position="219"/>
    </location>
</feature>
<dbReference type="EC" id="2.7.13.3" evidence="2"/>
<dbReference type="GO" id="GO:0016020">
    <property type="term" value="C:membrane"/>
    <property type="evidence" value="ECO:0007669"/>
    <property type="project" value="InterPro"/>
</dbReference>
<sequence>MDGSSKMREATTPAKAREMTQGEKRESLISRLQVAIYVVNFIAVCFVSSVMAYSLWSVVGRMEAAEFLRNVKIRPWKPDQMISYSILGYLAFVMFGSLSRKCEGEWEELRPLFLEIEIVACIVAGAGMNLAYNGLVLVMAADMMRGERGGNQKLMFGLSVVILSTVLDFDLVGERFFMISWDMFLAVFETDMQAVLKSIRSILVSTNLVLFIWYTALLIQEEYRERERIQSLNGQLELANRKLKSYAIEAEKNAEVRERNRLAREIHDTLGHALTGIIAGVDAAVMMMDIAPDSAKKQLEKVSEVAREGMTDVRRSMNSLRPDALEKLELEDAIRKMLKDMGETAKVEIVFDNQVHPLNFHEDEEEVIYRVIQEATTNAIRHGKASYIKIGISKVDQWLTIAVKDNGCGCSEVKPGFGLKHMRERLAMLNGTLECSSESGFLVAANIPIRWGERN</sequence>
<keyword evidence="10" id="KW-1133">Transmembrane helix</keyword>
<organism evidence="12 13">
    <name type="scientific">Brotaphodocola catenula</name>
    <dbReference type="NCBI Taxonomy" id="2885361"/>
    <lineage>
        <taxon>Bacteria</taxon>
        <taxon>Bacillati</taxon>
        <taxon>Bacillota</taxon>
        <taxon>Clostridia</taxon>
        <taxon>Lachnospirales</taxon>
        <taxon>Lachnospiraceae</taxon>
        <taxon>Brotaphodocola</taxon>
    </lineage>
</organism>
<keyword evidence="4" id="KW-0808">Transferase</keyword>
<evidence type="ECO:0000256" key="4">
    <source>
        <dbReference type="ARBA" id="ARBA00022679"/>
    </source>
</evidence>
<keyword evidence="7" id="KW-0067">ATP-binding</keyword>
<name>A0AAE3ALR1_9FIRM</name>
<dbReference type="GO" id="GO:0005524">
    <property type="term" value="F:ATP binding"/>
    <property type="evidence" value="ECO:0007669"/>
    <property type="project" value="UniProtKB-KW"/>
</dbReference>
<evidence type="ECO:0000313" key="12">
    <source>
        <dbReference type="EMBL" id="MCC2163956.1"/>
    </source>
</evidence>
<dbReference type="CDD" id="cd16917">
    <property type="entry name" value="HATPase_UhpB-NarQ-NarX-like"/>
    <property type="match status" value="1"/>
</dbReference>
<dbReference type="Pfam" id="PF02518">
    <property type="entry name" value="HATPase_c"/>
    <property type="match status" value="1"/>
</dbReference>
<feature type="domain" description="Histidine kinase" evidence="11">
    <location>
        <begin position="269"/>
        <end position="451"/>
    </location>
</feature>
<evidence type="ECO:0000256" key="8">
    <source>
        <dbReference type="ARBA" id="ARBA00023012"/>
    </source>
</evidence>
<dbReference type="GO" id="GO:0046983">
    <property type="term" value="F:protein dimerization activity"/>
    <property type="evidence" value="ECO:0007669"/>
    <property type="project" value="InterPro"/>
</dbReference>
<evidence type="ECO:0000259" key="11">
    <source>
        <dbReference type="PROSITE" id="PS50109"/>
    </source>
</evidence>
<evidence type="ECO:0000256" key="10">
    <source>
        <dbReference type="SAM" id="Phobius"/>
    </source>
</evidence>
<accession>A0AAE3ALR1</accession>
<keyword evidence="6 12" id="KW-0418">Kinase</keyword>
<keyword evidence="10" id="KW-0472">Membrane</keyword>
<dbReference type="AlphaFoldDB" id="A0AAE3ALR1"/>
<dbReference type="InterPro" id="IPR011712">
    <property type="entry name" value="Sig_transdc_His_kin_sub3_dim/P"/>
</dbReference>
<reference evidence="12" key="1">
    <citation type="submission" date="2021-10" db="EMBL/GenBank/DDBJ databases">
        <title>Anaerobic single-cell dispensing facilitates the cultivation of human gut bacteria.</title>
        <authorList>
            <person name="Afrizal A."/>
        </authorList>
    </citation>
    <scope>NUCLEOTIDE SEQUENCE</scope>
    <source>
        <strain evidence="12">CLA-AA-H274</strain>
    </source>
</reference>
<evidence type="ECO:0000256" key="3">
    <source>
        <dbReference type="ARBA" id="ARBA00022553"/>
    </source>
</evidence>
<evidence type="ECO:0000256" key="6">
    <source>
        <dbReference type="ARBA" id="ARBA00022777"/>
    </source>
</evidence>